<evidence type="ECO:0000313" key="1">
    <source>
        <dbReference type="EMBL" id="DAE32861.1"/>
    </source>
</evidence>
<organism evidence="1">
    <name type="scientific">virus sp. ctBS918</name>
    <dbReference type="NCBI Taxonomy" id="2825807"/>
    <lineage>
        <taxon>Viruses</taxon>
    </lineage>
</organism>
<name>A0A8S5RP41_9VIRU</name>
<proteinExistence type="predicted"/>
<reference evidence="1" key="1">
    <citation type="journal article" date="2021" name="Proc. Natl. Acad. Sci. U.S.A.">
        <title>A Catalog of Tens of Thousands of Viruses from Human Metagenomes Reveals Hidden Associations with Chronic Diseases.</title>
        <authorList>
            <person name="Tisza M.J."/>
            <person name="Buck C.B."/>
        </authorList>
    </citation>
    <scope>NUCLEOTIDE SEQUENCE</scope>
    <source>
        <strain evidence="1">CtBS918</strain>
    </source>
</reference>
<accession>A0A8S5RP41</accession>
<sequence length="29" mass="3557">MVIRLHYQTVVRSSRLLFQLFIYHRVSHG</sequence>
<protein>
    <submittedName>
        <fullName evidence="1">Uncharacterized protein</fullName>
    </submittedName>
</protein>
<dbReference type="EMBL" id="BK059130">
    <property type="protein sequence ID" value="DAE32861.1"/>
    <property type="molecule type" value="Genomic_DNA"/>
</dbReference>